<gene>
    <name evidence="2" type="ORF">SAMN05421772_102107</name>
</gene>
<name>A0AA46A4G9_9RHOB</name>
<evidence type="ECO:0000313" key="2">
    <source>
        <dbReference type="EMBL" id="SIS62973.1"/>
    </source>
</evidence>
<reference evidence="2 3" key="1">
    <citation type="submission" date="2017-01" db="EMBL/GenBank/DDBJ databases">
        <authorList>
            <person name="Varghese N."/>
            <person name="Submissions S."/>
        </authorList>
    </citation>
    <scope>NUCLEOTIDE SEQUENCE [LARGE SCALE GENOMIC DNA]</scope>
    <source>
        <strain evidence="2 3">DSM 18447</strain>
    </source>
</reference>
<keyword evidence="1" id="KW-0472">Membrane</keyword>
<accession>A0AA46A4G9</accession>
<evidence type="ECO:0000256" key="1">
    <source>
        <dbReference type="SAM" id="Phobius"/>
    </source>
</evidence>
<sequence length="113" mass="12419">MQHRIASRNGRGISRPVAGWFSNQWRTTRRPPAGYLHEEEAVFPTAFQAILGRKTDIRLAGNAFIRRAFSLLHRHAAIAFAALDGLGFGLCLFLRLLPRLVLAGDLLGGLGGQ</sequence>
<proteinExistence type="predicted"/>
<dbReference type="EMBL" id="FTOU01000002">
    <property type="protein sequence ID" value="SIS62973.1"/>
    <property type="molecule type" value="Genomic_DNA"/>
</dbReference>
<keyword evidence="1" id="KW-0812">Transmembrane</keyword>
<dbReference type="AlphaFoldDB" id="A0AA46A4G9"/>
<keyword evidence="1" id="KW-1133">Transmembrane helix</keyword>
<comment type="caution">
    <text evidence="2">The sequence shown here is derived from an EMBL/GenBank/DDBJ whole genome shotgun (WGS) entry which is preliminary data.</text>
</comment>
<evidence type="ECO:0000313" key="3">
    <source>
        <dbReference type="Proteomes" id="UP000186216"/>
    </source>
</evidence>
<organism evidence="2 3">
    <name type="scientific">Paracoccus saliphilus</name>
    <dbReference type="NCBI Taxonomy" id="405559"/>
    <lineage>
        <taxon>Bacteria</taxon>
        <taxon>Pseudomonadati</taxon>
        <taxon>Pseudomonadota</taxon>
        <taxon>Alphaproteobacteria</taxon>
        <taxon>Rhodobacterales</taxon>
        <taxon>Paracoccaceae</taxon>
        <taxon>Paracoccus</taxon>
    </lineage>
</organism>
<dbReference type="Proteomes" id="UP000186216">
    <property type="component" value="Unassembled WGS sequence"/>
</dbReference>
<protein>
    <submittedName>
        <fullName evidence="2">Uncharacterized protein</fullName>
    </submittedName>
</protein>
<feature type="transmembrane region" description="Helical" evidence="1">
    <location>
        <begin position="76"/>
        <end position="97"/>
    </location>
</feature>